<dbReference type="EMBL" id="CM046390">
    <property type="protein sequence ID" value="KAI8563022.1"/>
    <property type="molecule type" value="Genomic_DNA"/>
</dbReference>
<sequence>MPQVDLDTLVSICSGGGDCKIACEPLQSHAAGEQPLDDNDDEEEEKKPDLPQPPDSPPESFWLSRDAEFDWFDRNAFYERKDSGKGSNSANLNPNLNPHPHPNNSSSQRFSKNLKAKAKIIGLPKTQKASYVDANRRNCKKKPANARFFNSNNKALVEPSSPKVSCMGRVRSKRGRKKVRSDDKKAVEKSSRGVERSRTGLYGRFMAIFRSKRRTGPPPPVEESAPRRSVEVRSSFRGEPPGLGGMTRFASGRRSASSWAGDE</sequence>
<gene>
    <name evidence="1" type="ORF">RHMOL_Rhmol03G0081100</name>
</gene>
<evidence type="ECO:0000313" key="2">
    <source>
        <dbReference type="Proteomes" id="UP001062846"/>
    </source>
</evidence>
<comment type="caution">
    <text evidence="1">The sequence shown here is derived from an EMBL/GenBank/DDBJ whole genome shotgun (WGS) entry which is preliminary data.</text>
</comment>
<reference evidence="1" key="1">
    <citation type="submission" date="2022-02" db="EMBL/GenBank/DDBJ databases">
        <title>Plant Genome Project.</title>
        <authorList>
            <person name="Zhang R.-G."/>
        </authorList>
    </citation>
    <scope>NUCLEOTIDE SEQUENCE</scope>
    <source>
        <strain evidence="1">AT1</strain>
    </source>
</reference>
<keyword evidence="2" id="KW-1185">Reference proteome</keyword>
<accession>A0ACC0PE82</accession>
<dbReference type="Proteomes" id="UP001062846">
    <property type="component" value="Chromosome 3"/>
</dbReference>
<proteinExistence type="predicted"/>
<organism evidence="1 2">
    <name type="scientific">Rhododendron molle</name>
    <name type="common">Chinese azalea</name>
    <name type="synonym">Azalea mollis</name>
    <dbReference type="NCBI Taxonomy" id="49168"/>
    <lineage>
        <taxon>Eukaryota</taxon>
        <taxon>Viridiplantae</taxon>
        <taxon>Streptophyta</taxon>
        <taxon>Embryophyta</taxon>
        <taxon>Tracheophyta</taxon>
        <taxon>Spermatophyta</taxon>
        <taxon>Magnoliopsida</taxon>
        <taxon>eudicotyledons</taxon>
        <taxon>Gunneridae</taxon>
        <taxon>Pentapetalae</taxon>
        <taxon>asterids</taxon>
        <taxon>Ericales</taxon>
        <taxon>Ericaceae</taxon>
        <taxon>Ericoideae</taxon>
        <taxon>Rhodoreae</taxon>
        <taxon>Rhododendron</taxon>
    </lineage>
</organism>
<protein>
    <submittedName>
        <fullName evidence="1">Uncharacterized protein</fullName>
    </submittedName>
</protein>
<evidence type="ECO:0000313" key="1">
    <source>
        <dbReference type="EMBL" id="KAI8563022.1"/>
    </source>
</evidence>
<name>A0ACC0PE82_RHOML</name>